<accession>A0ABW3AW65</accession>
<evidence type="ECO:0008006" key="3">
    <source>
        <dbReference type="Google" id="ProtNLM"/>
    </source>
</evidence>
<dbReference type="EMBL" id="JBHTHZ010000013">
    <property type="protein sequence ID" value="MFD0795039.1"/>
    <property type="molecule type" value="Genomic_DNA"/>
</dbReference>
<sequence>MKPSKIYSAFSDDERYEQTIHTIKALFNKGFTEVILIDNSTTSIDLEKLKRDSDQQLKAYHTPQYSFNNKGLNEALLILNHIDKLPESSPVFKISGRYYPNELFNLKDLPLMNNFDFIGVGEGFNQRVSYFSTRAYFVRNKQVLEQTLVLAIEEMLSYHKGVYGPVSLFKLAKSLFKKSLGASYQLSLEQAIAFILKEKKNFKLLHKINIDGAVAGFNQQAHISE</sequence>
<reference evidence="2" key="1">
    <citation type="journal article" date="2019" name="Int. J. Syst. Evol. Microbiol.">
        <title>The Global Catalogue of Microorganisms (GCM) 10K type strain sequencing project: providing services to taxonomists for standard genome sequencing and annotation.</title>
        <authorList>
            <consortium name="The Broad Institute Genomics Platform"/>
            <consortium name="The Broad Institute Genome Sequencing Center for Infectious Disease"/>
            <person name="Wu L."/>
            <person name="Ma J."/>
        </authorList>
    </citation>
    <scope>NUCLEOTIDE SEQUENCE [LARGE SCALE GENOMIC DNA]</scope>
    <source>
        <strain evidence="2">CCUG 61484</strain>
    </source>
</reference>
<dbReference type="RefSeq" id="WP_377117032.1">
    <property type="nucleotide sequence ID" value="NZ_JBHTHZ010000013.1"/>
</dbReference>
<dbReference type="Proteomes" id="UP001597010">
    <property type="component" value="Unassembled WGS sequence"/>
</dbReference>
<evidence type="ECO:0000313" key="1">
    <source>
        <dbReference type="EMBL" id="MFD0795039.1"/>
    </source>
</evidence>
<keyword evidence="2" id="KW-1185">Reference proteome</keyword>
<organism evidence="1 2">
    <name type="scientific">Mucilaginibacter litoreus</name>
    <dbReference type="NCBI Taxonomy" id="1048221"/>
    <lineage>
        <taxon>Bacteria</taxon>
        <taxon>Pseudomonadati</taxon>
        <taxon>Bacteroidota</taxon>
        <taxon>Sphingobacteriia</taxon>
        <taxon>Sphingobacteriales</taxon>
        <taxon>Sphingobacteriaceae</taxon>
        <taxon>Mucilaginibacter</taxon>
    </lineage>
</organism>
<evidence type="ECO:0000313" key="2">
    <source>
        <dbReference type="Proteomes" id="UP001597010"/>
    </source>
</evidence>
<proteinExistence type="predicted"/>
<gene>
    <name evidence="1" type="ORF">ACFQZX_15565</name>
</gene>
<protein>
    <recommendedName>
        <fullName evidence="3">Glycosyl transferase family 2</fullName>
    </recommendedName>
</protein>
<name>A0ABW3AW65_9SPHI</name>
<comment type="caution">
    <text evidence="1">The sequence shown here is derived from an EMBL/GenBank/DDBJ whole genome shotgun (WGS) entry which is preliminary data.</text>
</comment>